<evidence type="ECO:0000256" key="2">
    <source>
        <dbReference type="ARBA" id="ARBA00023235"/>
    </source>
</evidence>
<evidence type="ECO:0000256" key="1">
    <source>
        <dbReference type="ARBA" id="ARBA00007953"/>
    </source>
</evidence>
<comment type="similarity">
    <text evidence="1">Belongs to the pseudouridine synthase TruD family.</text>
</comment>
<comment type="caution">
    <text evidence="4">The sequence shown here is derived from an EMBL/GenBank/DDBJ whole genome shotgun (WGS) entry which is preliminary data.</text>
</comment>
<keyword evidence="2" id="KW-0413">Isomerase</keyword>
<dbReference type="Proteomes" id="UP000775213">
    <property type="component" value="Unassembled WGS sequence"/>
</dbReference>
<sequence>MLSQLPRHLVAERAIIQCLKNCPGNYLQALQGIPRTLRLMYVHSYQSYLWNHAASMRVRKHGIAQVVVGDLVFCKGPISEKVASFESVEPIYEHHDGEDNNSLPDISDFALPEEKIQLVKTINSDDLISGGYTFEDVVLPLPGSRTIYPDNDIAGIYHDISKKDGVSLTESVHGVKELLTYTDNNESLAETDMDILFGSKTTDLVTNKSSINTCMDDQVDYLQTRKRDGSDSFMSEDQNGVTAPAECDYSDPKVALKLGFTLPASCYATMAIRELLKPSTLIDWKIQLQGMCLMALSGEDCGCLIVEFFRHRFMKIYYLFT</sequence>
<gene>
    <name evidence="4" type="ORF">IEQ34_015738</name>
</gene>
<reference evidence="4 5" key="1">
    <citation type="journal article" date="2021" name="Hortic Res">
        <title>Chromosome-scale assembly of the Dendrobium chrysotoxum genome enhances the understanding of orchid evolution.</title>
        <authorList>
            <person name="Zhang Y."/>
            <person name="Zhang G.Q."/>
            <person name="Zhang D."/>
            <person name="Liu X.D."/>
            <person name="Xu X.Y."/>
            <person name="Sun W.H."/>
            <person name="Yu X."/>
            <person name="Zhu X."/>
            <person name="Wang Z.W."/>
            <person name="Zhao X."/>
            <person name="Zhong W.Y."/>
            <person name="Chen H."/>
            <person name="Yin W.L."/>
            <person name="Huang T."/>
            <person name="Niu S.C."/>
            <person name="Liu Z.J."/>
        </authorList>
    </citation>
    <scope>NUCLEOTIDE SEQUENCE [LARGE SCALE GENOMIC DNA]</scope>
    <source>
        <strain evidence="4">Lindl</strain>
    </source>
</reference>
<dbReference type="PROSITE" id="PS50984">
    <property type="entry name" value="TRUD"/>
    <property type="match status" value="1"/>
</dbReference>
<dbReference type="InterPro" id="IPR020103">
    <property type="entry name" value="PsdUridine_synth_cat_dom_sf"/>
</dbReference>
<dbReference type="GO" id="GO:0001522">
    <property type="term" value="P:pseudouridine synthesis"/>
    <property type="evidence" value="ECO:0007669"/>
    <property type="project" value="InterPro"/>
</dbReference>
<dbReference type="PANTHER" id="PTHR13326:SF21">
    <property type="entry name" value="PSEUDOURIDYLATE SYNTHASE PUS7L"/>
    <property type="match status" value="1"/>
</dbReference>
<dbReference type="InterPro" id="IPR011760">
    <property type="entry name" value="PsdUridine_synth_TruD_insert"/>
</dbReference>
<accession>A0AAV7GHZ5</accession>
<dbReference type="GO" id="GO:0005634">
    <property type="term" value="C:nucleus"/>
    <property type="evidence" value="ECO:0007669"/>
    <property type="project" value="TreeGrafter"/>
</dbReference>
<evidence type="ECO:0000313" key="5">
    <source>
        <dbReference type="Proteomes" id="UP000775213"/>
    </source>
</evidence>
<dbReference type="SUPFAM" id="SSF55120">
    <property type="entry name" value="Pseudouridine synthase"/>
    <property type="match status" value="1"/>
</dbReference>
<dbReference type="PANTHER" id="PTHR13326">
    <property type="entry name" value="TRNA PSEUDOURIDINE SYNTHASE D"/>
    <property type="match status" value="1"/>
</dbReference>
<dbReference type="Gene3D" id="3.30.2350.20">
    <property type="entry name" value="TruD, catalytic domain"/>
    <property type="match status" value="1"/>
</dbReference>
<dbReference type="InterPro" id="IPR001656">
    <property type="entry name" value="PsdUridine_synth_TruD"/>
</dbReference>
<name>A0AAV7GHZ5_DENCH</name>
<dbReference type="AlphaFoldDB" id="A0AAV7GHZ5"/>
<dbReference type="Pfam" id="PF01142">
    <property type="entry name" value="TruD"/>
    <property type="match status" value="1"/>
</dbReference>
<feature type="domain" description="TRUD" evidence="3">
    <location>
        <begin position="1"/>
        <end position="191"/>
    </location>
</feature>
<keyword evidence="5" id="KW-1185">Reference proteome</keyword>
<dbReference type="GO" id="GO:0009982">
    <property type="term" value="F:pseudouridine synthase activity"/>
    <property type="evidence" value="ECO:0007669"/>
    <property type="project" value="InterPro"/>
</dbReference>
<protein>
    <recommendedName>
        <fullName evidence="3">TRUD domain-containing protein</fullName>
    </recommendedName>
</protein>
<evidence type="ECO:0000259" key="3">
    <source>
        <dbReference type="PROSITE" id="PS50984"/>
    </source>
</evidence>
<proteinExistence type="inferred from homology"/>
<dbReference type="InterPro" id="IPR042214">
    <property type="entry name" value="TruD_catalytic"/>
</dbReference>
<evidence type="ECO:0000313" key="4">
    <source>
        <dbReference type="EMBL" id="KAH0455706.1"/>
    </source>
</evidence>
<dbReference type="EMBL" id="JAGFBR010000014">
    <property type="protein sequence ID" value="KAH0455706.1"/>
    <property type="molecule type" value="Genomic_DNA"/>
</dbReference>
<dbReference type="GO" id="GO:0003723">
    <property type="term" value="F:RNA binding"/>
    <property type="evidence" value="ECO:0007669"/>
    <property type="project" value="InterPro"/>
</dbReference>
<organism evidence="4 5">
    <name type="scientific">Dendrobium chrysotoxum</name>
    <name type="common">Orchid</name>
    <dbReference type="NCBI Taxonomy" id="161865"/>
    <lineage>
        <taxon>Eukaryota</taxon>
        <taxon>Viridiplantae</taxon>
        <taxon>Streptophyta</taxon>
        <taxon>Embryophyta</taxon>
        <taxon>Tracheophyta</taxon>
        <taxon>Spermatophyta</taxon>
        <taxon>Magnoliopsida</taxon>
        <taxon>Liliopsida</taxon>
        <taxon>Asparagales</taxon>
        <taxon>Orchidaceae</taxon>
        <taxon>Epidendroideae</taxon>
        <taxon>Malaxideae</taxon>
        <taxon>Dendrobiinae</taxon>
        <taxon>Dendrobium</taxon>
    </lineage>
</organism>